<name>A0A1X9LL42_9MICO</name>
<proteinExistence type="predicted"/>
<reference evidence="1 2" key="1">
    <citation type="submission" date="2017-04" db="EMBL/GenBank/DDBJ databases">
        <authorList>
            <person name="Afonso C.L."/>
            <person name="Miller P.J."/>
            <person name="Scott M.A."/>
            <person name="Spackman E."/>
            <person name="Goraichik I."/>
            <person name="Dimitrov K.M."/>
            <person name="Suarez D.L."/>
            <person name="Swayne D.E."/>
        </authorList>
    </citation>
    <scope>NUCLEOTIDE SEQUENCE [LARGE SCALE GENOMIC DNA]</scope>
    <source>
        <strain evidence="2">XA(T)</strain>
    </source>
</reference>
<dbReference type="InterPro" id="IPR010539">
    <property type="entry name" value="BaxI_1-like"/>
</dbReference>
<dbReference type="PIRSF" id="PIRSF009160">
    <property type="entry name" value="UCP009160"/>
    <property type="match status" value="1"/>
</dbReference>
<sequence length="273" mass="28844">MALDNPAFSRNPVFNGKGKPAQAPTISADGLQEMYDRPAATTAETGRMSYEDTIVKTVLCFVLLLAGAVVTFAAISFGAVGLGLGLTIVGALGAFALGLVNSFKREPSAALILLYSALEGLAIGGISGLFELRWSGIVVQAVLGTLAVFGVVLALFASGKVRASKRATKVFLVALIGYAVFSLVNLVLMWTNVVPDAFGLRSVDVFGIPLGLIIGVFAVVLCAYSLVLDFDFIKRGVESGAPRKFGWTGAFGLVMTLVWLYLEILRIIAIFRN</sequence>
<evidence type="ECO:0000313" key="2">
    <source>
        <dbReference type="Proteomes" id="UP000192775"/>
    </source>
</evidence>
<dbReference type="STRING" id="1619308.B5808_05035"/>
<dbReference type="AlphaFoldDB" id="A0A1X9LL42"/>
<evidence type="ECO:0000313" key="1">
    <source>
        <dbReference type="EMBL" id="ARJ04661.1"/>
    </source>
</evidence>
<dbReference type="Pfam" id="PF12811">
    <property type="entry name" value="BaxI_1"/>
    <property type="match status" value="1"/>
</dbReference>
<gene>
    <name evidence="1" type="ORF">B5808_05035</name>
</gene>
<dbReference type="PANTHER" id="PTHR41282:SF1">
    <property type="entry name" value="CONSERVED TRANSMEMBRANE PROTEIN-RELATED"/>
    <property type="match status" value="1"/>
</dbReference>
<accession>A0A1X9LL42</accession>
<organism evidence="1 2">
    <name type="scientific">Cnuibacter physcomitrellae</name>
    <dbReference type="NCBI Taxonomy" id="1619308"/>
    <lineage>
        <taxon>Bacteria</taxon>
        <taxon>Bacillati</taxon>
        <taxon>Actinomycetota</taxon>
        <taxon>Actinomycetes</taxon>
        <taxon>Micrococcales</taxon>
        <taxon>Microbacteriaceae</taxon>
        <taxon>Cnuibacter</taxon>
    </lineage>
</organism>
<dbReference type="PANTHER" id="PTHR41282">
    <property type="entry name" value="CONSERVED TRANSMEMBRANE PROTEIN-RELATED"/>
    <property type="match status" value="1"/>
</dbReference>
<dbReference type="RefSeq" id="WP_085018799.1">
    <property type="nucleotide sequence ID" value="NZ_BMHD01000002.1"/>
</dbReference>
<dbReference type="KEGG" id="cphy:B5808_05035"/>
<dbReference type="Proteomes" id="UP000192775">
    <property type="component" value="Chromosome"/>
</dbReference>
<keyword evidence="2" id="KW-1185">Reference proteome</keyword>
<dbReference type="EMBL" id="CP020715">
    <property type="protein sequence ID" value="ARJ04661.1"/>
    <property type="molecule type" value="Genomic_DNA"/>
</dbReference>
<protein>
    <submittedName>
        <fullName evidence="1">Uncharacterized protein</fullName>
    </submittedName>
</protein>